<evidence type="ECO:0000313" key="3">
    <source>
        <dbReference type="Proteomes" id="UP001597399"/>
    </source>
</evidence>
<name>A0ABW5S832_9BACL</name>
<comment type="caution">
    <text evidence="2">The sequence shown here is derived from an EMBL/GenBank/DDBJ whole genome shotgun (WGS) entry which is preliminary data.</text>
</comment>
<dbReference type="InterPro" id="IPR020372">
    <property type="entry name" value="Competence_ComGG"/>
</dbReference>
<gene>
    <name evidence="2" type="primary">comGG</name>
    <name evidence="2" type="ORF">ACFSUE_18615</name>
</gene>
<evidence type="ECO:0000313" key="2">
    <source>
        <dbReference type="EMBL" id="MFD2695618.1"/>
    </source>
</evidence>
<keyword evidence="1" id="KW-1133">Transmembrane helix</keyword>
<keyword evidence="3" id="KW-1185">Reference proteome</keyword>
<organism evidence="2 3">
    <name type="scientific">Sporolactobacillus shoreicorticis</name>
    <dbReference type="NCBI Taxonomy" id="1923877"/>
    <lineage>
        <taxon>Bacteria</taxon>
        <taxon>Bacillati</taxon>
        <taxon>Bacillota</taxon>
        <taxon>Bacilli</taxon>
        <taxon>Bacillales</taxon>
        <taxon>Sporolactobacillaceae</taxon>
        <taxon>Sporolactobacillus</taxon>
    </lineage>
</organism>
<sequence>MIKGWKNNQNGFVLPLTMILSLILLAFVFHALLILNSDRKFYQQSYAQFQLQQLRECALIDFERELASLTEQGTFVYRNGTVQFNITEIEDHVIIRFTLITDDRKEIDQMTYSKKSGKPIKWMERLIQ</sequence>
<keyword evidence="1" id="KW-0812">Transmembrane</keyword>
<proteinExistence type="predicted"/>
<dbReference type="EMBL" id="JBHUMQ010000050">
    <property type="protein sequence ID" value="MFD2695618.1"/>
    <property type="molecule type" value="Genomic_DNA"/>
</dbReference>
<evidence type="ECO:0000256" key="1">
    <source>
        <dbReference type="SAM" id="Phobius"/>
    </source>
</evidence>
<reference evidence="3" key="1">
    <citation type="journal article" date="2019" name="Int. J. Syst. Evol. Microbiol.">
        <title>The Global Catalogue of Microorganisms (GCM) 10K type strain sequencing project: providing services to taxonomists for standard genome sequencing and annotation.</title>
        <authorList>
            <consortium name="The Broad Institute Genomics Platform"/>
            <consortium name="The Broad Institute Genome Sequencing Center for Infectious Disease"/>
            <person name="Wu L."/>
            <person name="Ma J."/>
        </authorList>
    </citation>
    <scope>NUCLEOTIDE SEQUENCE [LARGE SCALE GENOMIC DNA]</scope>
    <source>
        <strain evidence="3">TISTR 2466</strain>
    </source>
</reference>
<dbReference type="Proteomes" id="UP001597399">
    <property type="component" value="Unassembled WGS sequence"/>
</dbReference>
<protein>
    <submittedName>
        <fullName evidence="2">Competence type IV pilus minor pilin ComGG</fullName>
    </submittedName>
</protein>
<accession>A0ABW5S832</accession>
<feature type="transmembrane region" description="Helical" evidence="1">
    <location>
        <begin position="12"/>
        <end position="35"/>
    </location>
</feature>
<dbReference type="RefSeq" id="WP_253062935.1">
    <property type="nucleotide sequence ID" value="NZ_JAMXWM010000017.1"/>
</dbReference>
<dbReference type="Pfam" id="PF14173">
    <property type="entry name" value="ComGG"/>
    <property type="match status" value="1"/>
</dbReference>
<keyword evidence="1" id="KW-0472">Membrane</keyword>